<dbReference type="AlphaFoldDB" id="A0A7C9KY04"/>
<evidence type="ECO:0000313" key="1">
    <source>
        <dbReference type="EMBL" id="MQT16368.1"/>
    </source>
</evidence>
<gene>
    <name evidence="1" type="ORF">F3168_03740</name>
</gene>
<sequence>MTDATGPIELIVLAFDGNRFNGDITPALVDLVERGIVRVIDLAVVVKDDDGAALILEMQELPDDIAAAVAGISGAASGLLSEADLNELADDMKPNSTVAALLCEHVWATGFANAVRSAGGTLVLSERIPGDVVDAARATLLATTSQGD</sequence>
<dbReference type="Proteomes" id="UP000481327">
    <property type="component" value="Unassembled WGS sequence"/>
</dbReference>
<dbReference type="EMBL" id="WIOL01000001">
    <property type="protein sequence ID" value="MQT16368.1"/>
    <property type="molecule type" value="Genomic_DNA"/>
</dbReference>
<accession>A0A7C9KY04</accession>
<name>A0A7C9KY04_9SPHN</name>
<proteinExistence type="predicted"/>
<reference evidence="1 2" key="1">
    <citation type="submission" date="2019-09" db="EMBL/GenBank/DDBJ databases">
        <title>Polymorphobacter sp. isolated from a lake in China.</title>
        <authorList>
            <person name="Liu Z."/>
        </authorList>
    </citation>
    <scope>NUCLEOTIDE SEQUENCE [LARGE SCALE GENOMIC DNA]</scope>
    <source>
        <strain evidence="1 2">D40P</strain>
    </source>
</reference>
<protein>
    <recommendedName>
        <fullName evidence="3">DUF1269 domain-containing protein</fullName>
    </recommendedName>
</protein>
<dbReference type="InterPro" id="IPR046288">
    <property type="entry name" value="DUF6325"/>
</dbReference>
<evidence type="ECO:0008006" key="3">
    <source>
        <dbReference type="Google" id="ProtNLM"/>
    </source>
</evidence>
<dbReference type="OrthoDB" id="1779644at2"/>
<evidence type="ECO:0000313" key="2">
    <source>
        <dbReference type="Proteomes" id="UP000481327"/>
    </source>
</evidence>
<dbReference type="Pfam" id="PF19850">
    <property type="entry name" value="DUF6325"/>
    <property type="match status" value="1"/>
</dbReference>
<organism evidence="1 2">
    <name type="scientific">Sandarakinorhabdus fusca</name>
    <dbReference type="NCBI Taxonomy" id="1439888"/>
    <lineage>
        <taxon>Bacteria</taxon>
        <taxon>Pseudomonadati</taxon>
        <taxon>Pseudomonadota</taxon>
        <taxon>Alphaproteobacteria</taxon>
        <taxon>Sphingomonadales</taxon>
        <taxon>Sphingosinicellaceae</taxon>
        <taxon>Sandarakinorhabdus</taxon>
    </lineage>
</organism>
<dbReference type="RefSeq" id="WP_152576769.1">
    <property type="nucleotide sequence ID" value="NZ_JAATJI010000001.1"/>
</dbReference>
<comment type="caution">
    <text evidence="1">The sequence shown here is derived from an EMBL/GenBank/DDBJ whole genome shotgun (WGS) entry which is preliminary data.</text>
</comment>
<keyword evidence="2" id="KW-1185">Reference proteome</keyword>